<dbReference type="PANTHER" id="PTHR13468:SF22">
    <property type="entry name" value="DEK DOMAIN-CONTAINING CHROMATIN-ASSOCIATED PROTEIN 3"/>
    <property type="match status" value="1"/>
</dbReference>
<dbReference type="InterPro" id="IPR044198">
    <property type="entry name" value="DEK"/>
</dbReference>
<feature type="compositionally biased region" description="Basic and acidic residues" evidence="1">
    <location>
        <begin position="1"/>
        <end position="12"/>
    </location>
</feature>
<accession>A0A392RLJ2</accession>
<evidence type="ECO:0000313" key="3">
    <source>
        <dbReference type="Proteomes" id="UP000265520"/>
    </source>
</evidence>
<name>A0A392RLJ2_9FABA</name>
<organism evidence="2 3">
    <name type="scientific">Trifolium medium</name>
    <dbReference type="NCBI Taxonomy" id="97028"/>
    <lineage>
        <taxon>Eukaryota</taxon>
        <taxon>Viridiplantae</taxon>
        <taxon>Streptophyta</taxon>
        <taxon>Embryophyta</taxon>
        <taxon>Tracheophyta</taxon>
        <taxon>Spermatophyta</taxon>
        <taxon>Magnoliopsida</taxon>
        <taxon>eudicotyledons</taxon>
        <taxon>Gunneridae</taxon>
        <taxon>Pentapetalae</taxon>
        <taxon>rosids</taxon>
        <taxon>fabids</taxon>
        <taxon>Fabales</taxon>
        <taxon>Fabaceae</taxon>
        <taxon>Papilionoideae</taxon>
        <taxon>50 kb inversion clade</taxon>
        <taxon>NPAAA clade</taxon>
        <taxon>Hologalegina</taxon>
        <taxon>IRL clade</taxon>
        <taxon>Trifolieae</taxon>
        <taxon>Trifolium</taxon>
    </lineage>
</organism>
<dbReference type="GO" id="GO:0006325">
    <property type="term" value="P:chromatin organization"/>
    <property type="evidence" value="ECO:0007669"/>
    <property type="project" value="InterPro"/>
</dbReference>
<proteinExistence type="predicted"/>
<evidence type="ECO:0000256" key="1">
    <source>
        <dbReference type="SAM" id="MobiDB-lite"/>
    </source>
</evidence>
<dbReference type="GO" id="GO:0003677">
    <property type="term" value="F:DNA binding"/>
    <property type="evidence" value="ECO:0007669"/>
    <property type="project" value="InterPro"/>
</dbReference>
<evidence type="ECO:0000313" key="2">
    <source>
        <dbReference type="EMBL" id="MCI36670.1"/>
    </source>
</evidence>
<feature type="region of interest" description="Disordered" evidence="1">
    <location>
        <begin position="1"/>
        <end position="52"/>
    </location>
</feature>
<feature type="compositionally biased region" description="Basic and acidic residues" evidence="1">
    <location>
        <begin position="20"/>
        <end position="37"/>
    </location>
</feature>
<protein>
    <submittedName>
        <fullName evidence="2">Protein DEK</fullName>
    </submittedName>
</protein>
<dbReference type="AlphaFoldDB" id="A0A392RLJ2"/>
<sequence>EDKAGDSKGEKGSKKRARGKVNEEKVKDKRKELKQPEPKTPTSDRPVRERKSVERLVALIDKDSSKELHIEKGRGTPLKDIPNGMMLLFD</sequence>
<dbReference type="Proteomes" id="UP000265520">
    <property type="component" value="Unassembled WGS sequence"/>
</dbReference>
<dbReference type="GO" id="GO:2000779">
    <property type="term" value="P:regulation of double-strand break repair"/>
    <property type="evidence" value="ECO:0007669"/>
    <property type="project" value="TreeGrafter"/>
</dbReference>
<dbReference type="GO" id="GO:0005634">
    <property type="term" value="C:nucleus"/>
    <property type="evidence" value="ECO:0007669"/>
    <property type="project" value="TreeGrafter"/>
</dbReference>
<reference evidence="2 3" key="1">
    <citation type="journal article" date="2018" name="Front. Plant Sci.">
        <title>Red Clover (Trifolium pratense) and Zigzag Clover (T. medium) - A Picture of Genomic Similarities and Differences.</title>
        <authorList>
            <person name="Dluhosova J."/>
            <person name="Istvanek J."/>
            <person name="Nedelnik J."/>
            <person name="Repkova J."/>
        </authorList>
    </citation>
    <scope>NUCLEOTIDE SEQUENCE [LARGE SCALE GENOMIC DNA]</scope>
    <source>
        <strain evidence="3">cv. 10/8</strain>
        <tissue evidence="2">Leaf</tissue>
    </source>
</reference>
<dbReference type="GO" id="GO:0042393">
    <property type="term" value="F:histone binding"/>
    <property type="evidence" value="ECO:0007669"/>
    <property type="project" value="TreeGrafter"/>
</dbReference>
<feature type="non-terminal residue" evidence="2">
    <location>
        <position position="1"/>
    </location>
</feature>
<dbReference type="EMBL" id="LXQA010236268">
    <property type="protein sequence ID" value="MCI36670.1"/>
    <property type="molecule type" value="Genomic_DNA"/>
</dbReference>
<keyword evidence="3" id="KW-1185">Reference proteome</keyword>
<dbReference type="PANTHER" id="PTHR13468">
    <property type="entry name" value="DEK PROTEIN"/>
    <property type="match status" value="1"/>
</dbReference>
<comment type="caution">
    <text evidence="2">The sequence shown here is derived from an EMBL/GenBank/DDBJ whole genome shotgun (WGS) entry which is preliminary data.</text>
</comment>